<keyword evidence="3" id="KW-1185">Reference proteome</keyword>
<dbReference type="STRING" id="78410.A0A0P7BR10"/>
<feature type="region of interest" description="Disordered" evidence="1">
    <location>
        <begin position="602"/>
        <end position="649"/>
    </location>
</feature>
<feature type="region of interest" description="Disordered" evidence="1">
    <location>
        <begin position="349"/>
        <end position="386"/>
    </location>
</feature>
<feature type="compositionally biased region" description="Low complexity" evidence="1">
    <location>
        <begin position="9"/>
        <end position="34"/>
    </location>
</feature>
<accession>A0A0P7BR10</accession>
<dbReference type="AlphaFoldDB" id="A0A0P7BR10"/>
<name>A0A0P7BR10_9HYPO</name>
<feature type="compositionally biased region" description="Low complexity" evidence="1">
    <location>
        <begin position="290"/>
        <end position="299"/>
    </location>
</feature>
<comment type="caution">
    <text evidence="2">The sequence shown here is derived from an EMBL/GenBank/DDBJ whole genome shotgun (WGS) entry which is preliminary data.</text>
</comment>
<proteinExistence type="predicted"/>
<dbReference type="OrthoDB" id="420046at2759"/>
<reference evidence="2 3" key="1">
    <citation type="submission" date="2015-09" db="EMBL/GenBank/DDBJ databases">
        <title>Draft genome of a European isolate of the apple canker pathogen Neonectria ditissima.</title>
        <authorList>
            <person name="Gomez-Cortecero A."/>
            <person name="Harrison R.J."/>
            <person name="Armitage A.D."/>
        </authorList>
    </citation>
    <scope>NUCLEOTIDE SEQUENCE [LARGE SCALE GENOMIC DNA]</scope>
    <source>
        <strain evidence="2 3">R09/05</strain>
    </source>
</reference>
<organism evidence="2 3">
    <name type="scientific">Neonectria ditissima</name>
    <dbReference type="NCBI Taxonomy" id="78410"/>
    <lineage>
        <taxon>Eukaryota</taxon>
        <taxon>Fungi</taxon>
        <taxon>Dikarya</taxon>
        <taxon>Ascomycota</taxon>
        <taxon>Pezizomycotina</taxon>
        <taxon>Sordariomycetes</taxon>
        <taxon>Hypocreomycetidae</taxon>
        <taxon>Hypocreales</taxon>
        <taxon>Nectriaceae</taxon>
        <taxon>Neonectria</taxon>
    </lineage>
</organism>
<feature type="compositionally biased region" description="Basic and acidic residues" evidence="1">
    <location>
        <begin position="606"/>
        <end position="628"/>
    </location>
</feature>
<feature type="compositionally biased region" description="Basic residues" evidence="1">
    <location>
        <begin position="729"/>
        <end position="738"/>
    </location>
</feature>
<evidence type="ECO:0008006" key="4">
    <source>
        <dbReference type="Google" id="ProtNLM"/>
    </source>
</evidence>
<evidence type="ECO:0000313" key="2">
    <source>
        <dbReference type="EMBL" id="KPM43851.1"/>
    </source>
</evidence>
<feature type="region of interest" description="Disordered" evidence="1">
    <location>
        <begin position="286"/>
        <end position="318"/>
    </location>
</feature>
<protein>
    <recommendedName>
        <fullName evidence="4">Histidine kinase group protein</fullName>
    </recommendedName>
</protein>
<feature type="region of interest" description="Disordered" evidence="1">
    <location>
        <begin position="728"/>
        <end position="748"/>
    </location>
</feature>
<gene>
    <name evidence="2" type="ORF">AK830_g2657</name>
</gene>
<feature type="compositionally biased region" description="Basic and acidic residues" evidence="1">
    <location>
        <begin position="376"/>
        <end position="386"/>
    </location>
</feature>
<feature type="region of interest" description="Disordered" evidence="1">
    <location>
        <begin position="1"/>
        <end position="55"/>
    </location>
</feature>
<evidence type="ECO:0000313" key="3">
    <source>
        <dbReference type="Proteomes" id="UP000050424"/>
    </source>
</evidence>
<dbReference type="EMBL" id="LKCW01000026">
    <property type="protein sequence ID" value="KPM43851.1"/>
    <property type="molecule type" value="Genomic_DNA"/>
</dbReference>
<evidence type="ECO:0000256" key="1">
    <source>
        <dbReference type="SAM" id="MobiDB-lite"/>
    </source>
</evidence>
<feature type="compositionally biased region" description="Basic and acidic residues" evidence="1">
    <location>
        <begin position="306"/>
        <end position="317"/>
    </location>
</feature>
<dbReference type="Proteomes" id="UP000050424">
    <property type="component" value="Unassembled WGS sequence"/>
</dbReference>
<sequence>MTNRKSKLAAGAKEQAAAGGSSSTSSPAPVPSGKGPRKGPGGAKQVSGPPAPVPTTIAISRNKHWRYISYFHGPWLQMPLEILETIANINYNTPRPRPIDPAVFFDVLKIRRLVDSATNLAVRAASDLASPILTNVHDSLPDGTGSSLVVQPGTSGYGVKLSRERKFRMREQASQKLGQAYRLDEIACSVAAMQGASALEEIGAQVLLRNPDDVDAKYVQFFHEKIPSRQLAEPTSLLPLADIISERPEDVEALRTRAMVKTFMNDYEGAAHDLTLALSACRFHQPPQKPAAEPAQLQQTRRTNRRPQDVVLAEKDQPSSLEGQLEFQRASAYITLACQHIPGGLPPALDLDGNTATETAFKGPAPTPTGPSSLPQDKETERRQAESRKLVKVFAKRALRDYMAFIARFDYAPNLPLRVAKDFNDRVNLAGHGTRNPRSCDGGPPIPAYSIYSLSDLFAPVPPPDLSPWPREDLPEASAAPQPLEPTCEFVTYHPLLTDALHSILLCHCLVQTSSKEHLRHANMVARLTRLADGYPVFQPGRSSARTDWAEILSRASNWLELSNIWEVLCTPAPLPIYDFPNQRPISGQAAASAAALVNKGPPVEKLPKEPHQEPRQEQHQQQRKEQTYRPPTLEDVPDEDECAHGSTNLFDEVLAPEKRAEGDGKLFDANNVSVASDNGDSAVPGMAGGYPTIKRFNVDDKKEYSFLSARAIAIARWVREAPVVTGTAKRKKRTKKPGKAEAGLDNALETLHLKGDEA</sequence>